<keyword evidence="2" id="KW-1185">Reference proteome</keyword>
<reference evidence="1" key="1">
    <citation type="submission" date="2021-09" db="EMBL/GenBank/DDBJ databases">
        <authorList>
            <consortium name="AG Swart"/>
            <person name="Singh M."/>
            <person name="Singh A."/>
            <person name="Seah K."/>
            <person name="Emmerich C."/>
        </authorList>
    </citation>
    <scope>NUCLEOTIDE SEQUENCE</scope>
    <source>
        <strain evidence="1">ATCC30299</strain>
    </source>
</reference>
<gene>
    <name evidence="1" type="ORF">BSTOLATCC_MIC15814</name>
</gene>
<dbReference type="EMBL" id="CAJZBQ010000015">
    <property type="protein sequence ID" value="CAG9316383.1"/>
    <property type="molecule type" value="Genomic_DNA"/>
</dbReference>
<comment type="caution">
    <text evidence="1">The sequence shown here is derived from an EMBL/GenBank/DDBJ whole genome shotgun (WGS) entry which is preliminary data.</text>
</comment>
<evidence type="ECO:0000313" key="2">
    <source>
        <dbReference type="Proteomes" id="UP001162131"/>
    </source>
</evidence>
<dbReference type="AlphaFoldDB" id="A0AAU9IQR7"/>
<accession>A0AAU9IQR7</accession>
<name>A0AAU9IQR7_9CILI</name>
<protein>
    <submittedName>
        <fullName evidence="1">Uncharacterized protein</fullName>
    </submittedName>
</protein>
<sequence length="461" mass="54769">MLRRPASLIFRYFSDEVISQHVLAQKASELFPKQGRVFKVRKEKEGDKETFDSFEEFRQEVLNRQSKEQKVYRKKIDLNEEEKMQAKFLKTEKDTLESIKNYLKNDNMDLDPLNLEKIEKSKRMIRAMRIKSTFDYVREKDDTSLNAEYNNYSKYKNNYAYFEEAKLSDPIDNGKYDTNRRLNHYIESLSTGSSQNMKVDRAKKAELKGSTVSVSLYEKAMEDMLEEEPQLDNDHELEEVFEAALCARLSPQAKEAIYNLYNEGWSVKDLSFKYGILPDRVKAVVWCKRYFYEEVAPNVDRTTWRLGLEKEFLYASKYPFQDYGIDINYMAALERGYPVVRMHMTQKDLNPNRLQILSFLGKTREIEPYVVDWYEIEKKEILKGNKKYKLKDLVINRGSGRLDVSDMFKKIIYWSYDREHWLPPKVLAKLDKGPRIASAGSRMGGKPEYFKKYRLNRVKYW</sequence>
<proteinExistence type="predicted"/>
<organism evidence="1 2">
    <name type="scientific">Blepharisma stoltei</name>
    <dbReference type="NCBI Taxonomy" id="1481888"/>
    <lineage>
        <taxon>Eukaryota</taxon>
        <taxon>Sar</taxon>
        <taxon>Alveolata</taxon>
        <taxon>Ciliophora</taxon>
        <taxon>Postciliodesmatophora</taxon>
        <taxon>Heterotrichea</taxon>
        <taxon>Heterotrichida</taxon>
        <taxon>Blepharismidae</taxon>
        <taxon>Blepharisma</taxon>
    </lineage>
</organism>
<dbReference type="Proteomes" id="UP001162131">
    <property type="component" value="Unassembled WGS sequence"/>
</dbReference>
<evidence type="ECO:0000313" key="1">
    <source>
        <dbReference type="EMBL" id="CAG9316383.1"/>
    </source>
</evidence>